<dbReference type="SUPFAM" id="SSF50249">
    <property type="entry name" value="Nucleic acid-binding proteins"/>
    <property type="match status" value="1"/>
</dbReference>
<dbReference type="GO" id="GO:0000781">
    <property type="term" value="C:chromosome, telomeric region"/>
    <property type="evidence" value="ECO:0007669"/>
    <property type="project" value="UniProtKB-SubCell"/>
</dbReference>
<comment type="subcellular location">
    <subcellularLocation>
        <location evidence="2">Chromosome</location>
        <location evidence="2">Telomere</location>
    </subcellularLocation>
    <subcellularLocation>
        <location evidence="1">Nucleus</location>
    </subcellularLocation>
</comment>
<organism evidence="9 10">
    <name type="scientific">Planoprotostelium fungivorum</name>
    <dbReference type="NCBI Taxonomy" id="1890364"/>
    <lineage>
        <taxon>Eukaryota</taxon>
        <taxon>Amoebozoa</taxon>
        <taxon>Evosea</taxon>
        <taxon>Variosea</taxon>
        <taxon>Cavosteliida</taxon>
        <taxon>Cavosteliaceae</taxon>
        <taxon>Planoprotostelium</taxon>
    </lineage>
</organism>
<gene>
    <name evidence="9" type="ORF">PROFUN_06506</name>
</gene>
<reference evidence="9 10" key="1">
    <citation type="journal article" date="2018" name="Genome Biol. Evol.">
        <title>Multiple Roots of Fruiting Body Formation in Amoebozoa.</title>
        <authorList>
            <person name="Hillmann F."/>
            <person name="Forbes G."/>
            <person name="Novohradska S."/>
            <person name="Ferling I."/>
            <person name="Riege K."/>
            <person name="Groth M."/>
            <person name="Westermann M."/>
            <person name="Marz M."/>
            <person name="Spaller T."/>
            <person name="Winckler T."/>
            <person name="Schaap P."/>
            <person name="Glockner G."/>
        </authorList>
    </citation>
    <scope>NUCLEOTIDE SEQUENCE [LARGE SCALE GENOMIC DNA]</scope>
    <source>
        <strain evidence="9 10">Jena</strain>
    </source>
</reference>
<dbReference type="InterPro" id="IPR040260">
    <property type="entry name" value="RFA2-like"/>
</dbReference>
<dbReference type="Proteomes" id="UP000241769">
    <property type="component" value="Unassembled WGS sequence"/>
</dbReference>
<dbReference type="GO" id="GO:0005634">
    <property type="term" value="C:nucleus"/>
    <property type="evidence" value="ECO:0007669"/>
    <property type="project" value="UniProtKB-SubCell"/>
</dbReference>
<proteinExistence type="predicted"/>
<keyword evidence="4" id="KW-0158">Chromosome</keyword>
<comment type="caution">
    <text evidence="9">The sequence shown here is derived from an EMBL/GenBank/DDBJ whole genome shotgun (WGS) entry which is preliminary data.</text>
</comment>
<sequence>MALLLACNDLGDGIKHFQYKVDLENMIGNRCNNYLPDGPHLRCFLSSLREQQQLVHIVGYIIAKTRLIRRRTLYLVDDGTAVFHCIFHHDWVDGNEYPYTQPTRPTELAEPAWSSVFGVKSDPDVDVGHLVTLRGKTSFFKGKLEIILSIIVKEEDLNAELHHWAQIIYQSRTNGN</sequence>
<evidence type="ECO:0000256" key="3">
    <source>
        <dbReference type="ARBA" id="ARBA00017411"/>
    </source>
</evidence>
<evidence type="ECO:0000256" key="4">
    <source>
        <dbReference type="ARBA" id="ARBA00022454"/>
    </source>
</evidence>
<dbReference type="PANTHER" id="PTHR13989:SF33">
    <property type="entry name" value="CST COMPLEX SUBUNIT STN1"/>
    <property type="match status" value="1"/>
</dbReference>
<evidence type="ECO:0000313" key="10">
    <source>
        <dbReference type="Proteomes" id="UP000241769"/>
    </source>
</evidence>
<dbReference type="InParanoid" id="A0A2P6NNZ3"/>
<dbReference type="PANTHER" id="PTHR13989">
    <property type="entry name" value="REPLICATION PROTEIN A-RELATED"/>
    <property type="match status" value="1"/>
</dbReference>
<evidence type="ECO:0000256" key="6">
    <source>
        <dbReference type="ARBA" id="ARBA00023125"/>
    </source>
</evidence>
<keyword evidence="5" id="KW-0779">Telomere</keyword>
<evidence type="ECO:0000256" key="5">
    <source>
        <dbReference type="ARBA" id="ARBA00022895"/>
    </source>
</evidence>
<keyword evidence="10" id="KW-1185">Reference proteome</keyword>
<dbReference type="GO" id="GO:0003677">
    <property type="term" value="F:DNA binding"/>
    <property type="evidence" value="ECO:0007669"/>
    <property type="project" value="UniProtKB-KW"/>
</dbReference>
<evidence type="ECO:0000256" key="8">
    <source>
        <dbReference type="ARBA" id="ARBA00030039"/>
    </source>
</evidence>
<keyword evidence="6" id="KW-0238">DNA-binding</keyword>
<keyword evidence="7" id="KW-0539">Nucleus</keyword>
<accession>A0A2P6NNZ3</accession>
<protein>
    <recommendedName>
        <fullName evidence="3">CST complex subunit STN1</fullName>
    </recommendedName>
    <alternativeName>
        <fullName evidence="8">Suppressor of cdc thirteen homolog</fullName>
    </alternativeName>
</protein>
<dbReference type="EMBL" id="MDYQ01000041">
    <property type="protein sequence ID" value="PRP85672.1"/>
    <property type="molecule type" value="Genomic_DNA"/>
</dbReference>
<dbReference type="InterPro" id="IPR012340">
    <property type="entry name" value="NA-bd_OB-fold"/>
</dbReference>
<evidence type="ECO:0000313" key="9">
    <source>
        <dbReference type="EMBL" id="PRP85672.1"/>
    </source>
</evidence>
<dbReference type="OrthoDB" id="77828at2759"/>
<evidence type="ECO:0000256" key="1">
    <source>
        <dbReference type="ARBA" id="ARBA00004123"/>
    </source>
</evidence>
<evidence type="ECO:0000256" key="7">
    <source>
        <dbReference type="ARBA" id="ARBA00023242"/>
    </source>
</evidence>
<name>A0A2P6NNZ3_9EUKA</name>
<dbReference type="Gene3D" id="2.40.50.140">
    <property type="entry name" value="Nucleic acid-binding proteins"/>
    <property type="match status" value="1"/>
</dbReference>
<evidence type="ECO:0000256" key="2">
    <source>
        <dbReference type="ARBA" id="ARBA00004574"/>
    </source>
</evidence>
<dbReference type="AlphaFoldDB" id="A0A2P6NNZ3"/>